<dbReference type="AlphaFoldDB" id="A0A497F3E0"/>
<evidence type="ECO:0000313" key="3">
    <source>
        <dbReference type="Proteomes" id="UP000269499"/>
    </source>
</evidence>
<feature type="domain" description="Toprim" evidence="1">
    <location>
        <begin position="27"/>
        <end position="112"/>
    </location>
</feature>
<dbReference type="PROSITE" id="PS50880">
    <property type="entry name" value="TOPRIM"/>
    <property type="match status" value="1"/>
</dbReference>
<reference evidence="2 3" key="1">
    <citation type="submission" date="2018-06" db="EMBL/GenBank/DDBJ databases">
        <title>Extensive metabolic versatility and redundancy in microbially diverse, dynamic hydrothermal sediments.</title>
        <authorList>
            <person name="Dombrowski N."/>
            <person name="Teske A."/>
            <person name="Baker B.J."/>
        </authorList>
    </citation>
    <scope>NUCLEOTIDE SEQUENCE [LARGE SCALE GENOMIC DNA]</scope>
    <source>
        <strain evidence="2">B20_G2</strain>
    </source>
</reference>
<name>A0A497F3E0_9CREN</name>
<dbReference type="Pfam" id="PF01751">
    <property type="entry name" value="Toprim"/>
    <property type="match status" value="1"/>
</dbReference>
<evidence type="ECO:0000259" key="1">
    <source>
        <dbReference type="PROSITE" id="PS50880"/>
    </source>
</evidence>
<accession>A0A497F3E0</accession>
<dbReference type="SUPFAM" id="SSF110455">
    <property type="entry name" value="Toprim domain"/>
    <property type="match status" value="1"/>
</dbReference>
<dbReference type="PANTHER" id="PTHR39964:SF2">
    <property type="entry name" value="UPF0292 PROTEIN MJ1624"/>
    <property type="match status" value="1"/>
</dbReference>
<dbReference type="Gene3D" id="3.40.1360.10">
    <property type="match status" value="1"/>
</dbReference>
<dbReference type="SMART" id="SM00493">
    <property type="entry name" value="TOPRIM"/>
    <property type="match status" value="1"/>
</dbReference>
<comment type="caution">
    <text evidence="2">The sequence shown here is derived from an EMBL/GenBank/DDBJ whole genome shotgun (WGS) entry which is preliminary data.</text>
</comment>
<protein>
    <recommendedName>
        <fullName evidence="1">Toprim domain-containing protein</fullName>
    </recommendedName>
</protein>
<organism evidence="2 3">
    <name type="scientific">Thermoproteota archaeon</name>
    <dbReference type="NCBI Taxonomy" id="2056631"/>
    <lineage>
        <taxon>Archaea</taxon>
        <taxon>Thermoproteota</taxon>
    </lineage>
</organism>
<dbReference type="EMBL" id="QMRA01000047">
    <property type="protein sequence ID" value="RLE53871.1"/>
    <property type="molecule type" value="Genomic_DNA"/>
</dbReference>
<evidence type="ECO:0000313" key="2">
    <source>
        <dbReference type="EMBL" id="RLE53871.1"/>
    </source>
</evidence>
<sequence>MMKRKRRAEYELMKRIERIMEELNFSVDAIIVEGPHDEKALRRYGYNGLIIRFCNSRKPIYRFTESIAEKFRGKRIAVLLDFDEEGEQISKKLENELEELGVKVFRHVRRALRSILIRENIITIEGLTALRRRAFG</sequence>
<dbReference type="PANTHER" id="PTHR39964">
    <property type="entry name" value="UPF0292 PROTEIN TK1411"/>
    <property type="match status" value="1"/>
</dbReference>
<gene>
    <name evidence="2" type="ORF">DRJ26_02755</name>
</gene>
<proteinExistence type="predicted"/>
<dbReference type="InterPro" id="IPR006171">
    <property type="entry name" value="TOPRIM_dom"/>
</dbReference>
<dbReference type="Proteomes" id="UP000269499">
    <property type="component" value="Unassembled WGS sequence"/>
</dbReference>